<reference evidence="1" key="2">
    <citation type="journal article" date="2015" name="Data Brief">
        <title>Shoot transcriptome of the giant reed, Arundo donax.</title>
        <authorList>
            <person name="Barrero R.A."/>
            <person name="Guerrero F.D."/>
            <person name="Moolhuijzen P."/>
            <person name="Goolsby J.A."/>
            <person name="Tidwell J."/>
            <person name="Bellgard S.E."/>
            <person name="Bellgard M.I."/>
        </authorList>
    </citation>
    <scope>NUCLEOTIDE SEQUENCE</scope>
    <source>
        <tissue evidence="1">Shoot tissue taken approximately 20 cm above the soil surface</tissue>
    </source>
</reference>
<reference evidence="1" key="1">
    <citation type="submission" date="2014-09" db="EMBL/GenBank/DDBJ databases">
        <authorList>
            <person name="Magalhaes I.L.F."/>
            <person name="Oliveira U."/>
            <person name="Santos F.R."/>
            <person name="Vidigal T.H.D.A."/>
            <person name="Brescovit A.D."/>
            <person name="Santos A.J."/>
        </authorList>
    </citation>
    <scope>NUCLEOTIDE SEQUENCE</scope>
    <source>
        <tissue evidence="1">Shoot tissue taken approximately 20 cm above the soil surface</tissue>
    </source>
</reference>
<sequence length="42" mass="5047">MSWMMMNGKRMLPYLISCSHGRKNYAMKSRCLRLSKRHINES</sequence>
<protein>
    <submittedName>
        <fullName evidence="1">Uncharacterized protein</fullName>
    </submittedName>
</protein>
<evidence type="ECO:0000313" key="1">
    <source>
        <dbReference type="EMBL" id="JAD60859.1"/>
    </source>
</evidence>
<name>A0A0A9BA48_ARUDO</name>
<dbReference type="AlphaFoldDB" id="A0A0A9BA48"/>
<organism evidence="1">
    <name type="scientific">Arundo donax</name>
    <name type="common">Giant reed</name>
    <name type="synonym">Donax arundinaceus</name>
    <dbReference type="NCBI Taxonomy" id="35708"/>
    <lineage>
        <taxon>Eukaryota</taxon>
        <taxon>Viridiplantae</taxon>
        <taxon>Streptophyta</taxon>
        <taxon>Embryophyta</taxon>
        <taxon>Tracheophyta</taxon>
        <taxon>Spermatophyta</taxon>
        <taxon>Magnoliopsida</taxon>
        <taxon>Liliopsida</taxon>
        <taxon>Poales</taxon>
        <taxon>Poaceae</taxon>
        <taxon>PACMAD clade</taxon>
        <taxon>Arundinoideae</taxon>
        <taxon>Arundineae</taxon>
        <taxon>Arundo</taxon>
    </lineage>
</organism>
<proteinExistence type="predicted"/>
<dbReference type="EMBL" id="GBRH01237036">
    <property type="protein sequence ID" value="JAD60859.1"/>
    <property type="molecule type" value="Transcribed_RNA"/>
</dbReference>
<accession>A0A0A9BA48</accession>